<evidence type="ECO:0000256" key="2">
    <source>
        <dbReference type="SAM" id="SignalP"/>
    </source>
</evidence>
<feature type="compositionally biased region" description="Low complexity" evidence="1">
    <location>
        <begin position="148"/>
        <end position="190"/>
    </location>
</feature>
<evidence type="ECO:0000256" key="1">
    <source>
        <dbReference type="SAM" id="MobiDB-lite"/>
    </source>
</evidence>
<dbReference type="STRING" id="1802513.A3E46_00520"/>
<feature type="chain" id="PRO_5009534973" description="DUF5666 domain-containing protein" evidence="2">
    <location>
        <begin position="23"/>
        <end position="218"/>
    </location>
</feature>
<evidence type="ECO:0000313" key="4">
    <source>
        <dbReference type="EMBL" id="OGM58084.1"/>
    </source>
</evidence>
<dbReference type="Pfam" id="PF18914">
    <property type="entry name" value="DUF5666"/>
    <property type="match status" value="1"/>
</dbReference>
<protein>
    <recommendedName>
        <fullName evidence="3">DUF5666 domain-containing protein</fullName>
    </recommendedName>
</protein>
<evidence type="ECO:0000313" key="5">
    <source>
        <dbReference type="Proteomes" id="UP000178313"/>
    </source>
</evidence>
<feature type="domain" description="DUF5666" evidence="3">
    <location>
        <begin position="60"/>
        <end position="116"/>
    </location>
</feature>
<dbReference type="InterPro" id="IPR043724">
    <property type="entry name" value="DUF5666"/>
</dbReference>
<keyword evidence="2" id="KW-0732">Signal</keyword>
<dbReference type="Proteomes" id="UP000178313">
    <property type="component" value="Unassembled WGS sequence"/>
</dbReference>
<organism evidence="4 5">
    <name type="scientific">Candidatus Woesebacteria bacterium RIFCSPHIGHO2_12_FULL_46_16</name>
    <dbReference type="NCBI Taxonomy" id="1802513"/>
    <lineage>
        <taxon>Bacteria</taxon>
        <taxon>Candidatus Woeseibacteriota</taxon>
    </lineage>
</organism>
<feature type="region of interest" description="Disordered" evidence="1">
    <location>
        <begin position="139"/>
        <end position="193"/>
    </location>
</feature>
<comment type="caution">
    <text evidence="4">The sequence shown here is derived from an EMBL/GenBank/DDBJ whole genome shotgun (WGS) entry which is preliminary data.</text>
</comment>
<accession>A0A1F8B249</accession>
<feature type="signal peptide" evidence="2">
    <location>
        <begin position="1"/>
        <end position="22"/>
    </location>
</feature>
<proteinExistence type="predicted"/>
<dbReference type="AlphaFoldDB" id="A0A1F8B249"/>
<reference evidence="4 5" key="1">
    <citation type="journal article" date="2016" name="Nat. Commun.">
        <title>Thousands of microbial genomes shed light on interconnected biogeochemical processes in an aquifer system.</title>
        <authorList>
            <person name="Anantharaman K."/>
            <person name="Brown C.T."/>
            <person name="Hug L.A."/>
            <person name="Sharon I."/>
            <person name="Castelle C.J."/>
            <person name="Probst A.J."/>
            <person name="Thomas B.C."/>
            <person name="Singh A."/>
            <person name="Wilkins M.J."/>
            <person name="Karaoz U."/>
            <person name="Brodie E.L."/>
            <person name="Williams K.H."/>
            <person name="Hubbard S.S."/>
            <person name="Banfield J.F."/>
        </authorList>
    </citation>
    <scope>NUCLEOTIDE SEQUENCE [LARGE SCALE GENOMIC DNA]</scope>
</reference>
<gene>
    <name evidence="4" type="ORF">A3E46_00520</name>
</gene>
<evidence type="ECO:0000259" key="3">
    <source>
        <dbReference type="Pfam" id="PF18914"/>
    </source>
</evidence>
<dbReference type="EMBL" id="MGGZ01000001">
    <property type="protein sequence ID" value="OGM58084.1"/>
    <property type="molecule type" value="Genomic_DNA"/>
</dbReference>
<sequence>MKKIALALTTLMLLFSVSAVYAHDKDKDRGEERNEVRFELRTENHEDGEDEDEDNEFKIRGQVESIADGSFVVNGQTIYIDVTQVKKFKQKGILDVGDWVKVKGIVKDDKNYAEDINVIGEGQGQFMLKIKGLFGFLPTPSASPSPTPSSSASPTPEASASPTPESSASPTPSGSASPTPSVSPSPTTTARVSVKAQGPIDLVTSFLQQVLAYLQGLL</sequence>
<name>A0A1F8B249_9BACT</name>